<feature type="chain" id="PRO_5042019080" evidence="1">
    <location>
        <begin position="22"/>
        <end position="210"/>
    </location>
</feature>
<organism evidence="2 3">
    <name type="scientific">Biomphalaria pfeifferi</name>
    <name type="common">Bloodfluke planorb</name>
    <name type="synonym">Freshwater snail</name>
    <dbReference type="NCBI Taxonomy" id="112525"/>
    <lineage>
        <taxon>Eukaryota</taxon>
        <taxon>Metazoa</taxon>
        <taxon>Spiralia</taxon>
        <taxon>Lophotrochozoa</taxon>
        <taxon>Mollusca</taxon>
        <taxon>Gastropoda</taxon>
        <taxon>Heterobranchia</taxon>
        <taxon>Euthyneura</taxon>
        <taxon>Panpulmonata</taxon>
        <taxon>Hygrophila</taxon>
        <taxon>Lymnaeoidea</taxon>
        <taxon>Planorbidae</taxon>
        <taxon>Biomphalaria</taxon>
    </lineage>
</organism>
<comment type="caution">
    <text evidence="2">The sequence shown here is derived from an EMBL/GenBank/DDBJ whole genome shotgun (WGS) entry which is preliminary data.</text>
</comment>
<sequence>MHFVNCLIIVLLLALSQLSLESPNDEGDNRARLLRFVSLIAGFYYDGKENPLLTKTVLPVQANAFYPSLTMYLEDNERPKPPFRQLLVLRERPDGYIAITPYFFPYDNNDTGIDVSIFQKLQRSDYWTYPKCELVITEIEDIYMFNWPFCGDIKTNFMAIAACDLKGYLTYKNLEPNITTIFPVLLYKTERLPLLPSMLEGVQHFEDPCA</sequence>
<proteinExistence type="predicted"/>
<evidence type="ECO:0000313" key="2">
    <source>
        <dbReference type="EMBL" id="KAK0065468.1"/>
    </source>
</evidence>
<name>A0AAD8C4D7_BIOPF</name>
<protein>
    <submittedName>
        <fullName evidence="2">Uncharacterized protein</fullName>
    </submittedName>
</protein>
<keyword evidence="1" id="KW-0732">Signal</keyword>
<evidence type="ECO:0000256" key="1">
    <source>
        <dbReference type="SAM" id="SignalP"/>
    </source>
</evidence>
<dbReference type="EMBL" id="JASAOG010000013">
    <property type="protein sequence ID" value="KAK0065468.1"/>
    <property type="molecule type" value="Genomic_DNA"/>
</dbReference>
<gene>
    <name evidence="2" type="ORF">Bpfe_004901</name>
</gene>
<accession>A0AAD8C4D7</accession>
<reference evidence="2" key="2">
    <citation type="submission" date="2023-04" db="EMBL/GenBank/DDBJ databases">
        <authorList>
            <person name="Bu L."/>
            <person name="Lu L."/>
            <person name="Laidemitt M.R."/>
            <person name="Zhang S.M."/>
            <person name="Mutuku M."/>
            <person name="Mkoji G."/>
            <person name="Steinauer M."/>
            <person name="Loker E.S."/>
        </authorList>
    </citation>
    <scope>NUCLEOTIDE SEQUENCE</scope>
    <source>
        <strain evidence="2">KasaAsao</strain>
        <tissue evidence="2">Whole Snail</tissue>
    </source>
</reference>
<feature type="signal peptide" evidence="1">
    <location>
        <begin position="1"/>
        <end position="21"/>
    </location>
</feature>
<reference evidence="2" key="1">
    <citation type="journal article" date="2023" name="PLoS Negl. Trop. Dis.">
        <title>A genome sequence for Biomphalaria pfeifferi, the major vector snail for the human-infecting parasite Schistosoma mansoni.</title>
        <authorList>
            <person name="Bu L."/>
            <person name="Lu L."/>
            <person name="Laidemitt M.R."/>
            <person name="Zhang S.M."/>
            <person name="Mutuku M."/>
            <person name="Mkoji G."/>
            <person name="Steinauer M."/>
            <person name="Loker E.S."/>
        </authorList>
    </citation>
    <scope>NUCLEOTIDE SEQUENCE</scope>
    <source>
        <strain evidence="2">KasaAsao</strain>
    </source>
</reference>
<dbReference type="Proteomes" id="UP001233172">
    <property type="component" value="Unassembled WGS sequence"/>
</dbReference>
<dbReference type="AlphaFoldDB" id="A0AAD8C4D7"/>
<keyword evidence="3" id="KW-1185">Reference proteome</keyword>
<evidence type="ECO:0000313" key="3">
    <source>
        <dbReference type="Proteomes" id="UP001233172"/>
    </source>
</evidence>